<dbReference type="EMBL" id="JBBPBN010000027">
    <property type="protein sequence ID" value="KAK9007241.1"/>
    <property type="molecule type" value="Genomic_DNA"/>
</dbReference>
<evidence type="ECO:0000313" key="2">
    <source>
        <dbReference type="Proteomes" id="UP001396334"/>
    </source>
</evidence>
<reference evidence="1 2" key="1">
    <citation type="journal article" date="2024" name="G3 (Bethesda)">
        <title>Genome assembly of Hibiscus sabdariffa L. provides insights into metabolisms of medicinal natural products.</title>
        <authorList>
            <person name="Kim T."/>
        </authorList>
    </citation>
    <scope>NUCLEOTIDE SEQUENCE [LARGE SCALE GENOMIC DNA]</scope>
    <source>
        <strain evidence="1">TK-2024</strain>
        <tissue evidence="1">Old leaves</tissue>
    </source>
</reference>
<dbReference type="Proteomes" id="UP001396334">
    <property type="component" value="Unassembled WGS sequence"/>
</dbReference>
<gene>
    <name evidence="1" type="ORF">V6N11_051070</name>
</gene>
<proteinExistence type="predicted"/>
<organism evidence="1 2">
    <name type="scientific">Hibiscus sabdariffa</name>
    <name type="common">roselle</name>
    <dbReference type="NCBI Taxonomy" id="183260"/>
    <lineage>
        <taxon>Eukaryota</taxon>
        <taxon>Viridiplantae</taxon>
        <taxon>Streptophyta</taxon>
        <taxon>Embryophyta</taxon>
        <taxon>Tracheophyta</taxon>
        <taxon>Spermatophyta</taxon>
        <taxon>Magnoliopsida</taxon>
        <taxon>eudicotyledons</taxon>
        <taxon>Gunneridae</taxon>
        <taxon>Pentapetalae</taxon>
        <taxon>rosids</taxon>
        <taxon>malvids</taxon>
        <taxon>Malvales</taxon>
        <taxon>Malvaceae</taxon>
        <taxon>Malvoideae</taxon>
        <taxon>Hibiscus</taxon>
    </lineage>
</organism>
<comment type="caution">
    <text evidence="1">The sequence shown here is derived from an EMBL/GenBank/DDBJ whole genome shotgun (WGS) entry which is preliminary data.</text>
</comment>
<protein>
    <submittedName>
        <fullName evidence="1">Uncharacterized protein</fullName>
    </submittedName>
</protein>
<keyword evidence="2" id="KW-1185">Reference proteome</keyword>
<name>A0ABR2R2S8_9ROSI</name>
<evidence type="ECO:0000313" key="1">
    <source>
        <dbReference type="EMBL" id="KAK9007241.1"/>
    </source>
</evidence>
<accession>A0ABR2R2S8</accession>
<sequence length="122" mass="13452">MMYLRNPLFRCWTGLCSDWAASDGSASRGLSSSWLRFTDLDGGTPGRGLELSRWGYLGGLCPDWAASNGSASRDLSASGLRFTDLDGGTPGRGLELSQWCYLDRFRLSRPRIGPVRQELNML</sequence>